<accession>A0A7G9WKA9</accession>
<dbReference type="Proteomes" id="UP000516046">
    <property type="component" value="Chromosome"/>
</dbReference>
<dbReference type="GO" id="GO:0005524">
    <property type="term" value="F:ATP binding"/>
    <property type="evidence" value="ECO:0007669"/>
    <property type="project" value="InterPro"/>
</dbReference>
<keyword evidence="4" id="KW-1185">Reference proteome</keyword>
<dbReference type="PROSITE" id="PS00662">
    <property type="entry name" value="T2SP_E"/>
    <property type="match status" value="1"/>
</dbReference>
<dbReference type="Pfam" id="PF00437">
    <property type="entry name" value="T2SSE"/>
    <property type="match status" value="1"/>
</dbReference>
<dbReference type="Gene3D" id="3.40.50.300">
    <property type="entry name" value="P-loop containing nucleotide triphosphate hydrolases"/>
    <property type="match status" value="1"/>
</dbReference>
<dbReference type="SUPFAM" id="SSF52540">
    <property type="entry name" value="P-loop containing nucleoside triphosphate hydrolases"/>
    <property type="match status" value="1"/>
</dbReference>
<sequence length="344" mass="37619">MEFLELIKGGVEAGASDIHLASGNRPAYRINGEMHFLEQPVLTAEAVSVMIQHCLNPEKYEEFCTSGDVDASAELAGCGRFRVNAMRQTRGVTLVLRIINAQTPDIADLHLPQSIDRILSLRDGLVLVTGPTGSGKSTTLAAIIHEFNKTRSSHIITIEDPIEYLHQPVHCLINQREIGADSVSYARALKAALREDPDIILVGEMRDLESIAIAVTAAETGHLVLSTLHTIGAAKTIDRLIDVFPPEQQQQIRTQLSMVLKSVVSQRLLPTADRKSRIGAFEMMFVTPAISNLIREGRTANILQAMQTGVAQGMITMDKSISELQRGGKITAATAAEYIEDYKR</sequence>
<dbReference type="InterPro" id="IPR006321">
    <property type="entry name" value="PilT/PilU"/>
</dbReference>
<organism evidence="3 4">
    <name type="scientific">Caproicibacterium amylolyticum</name>
    <dbReference type="NCBI Taxonomy" id="2766537"/>
    <lineage>
        <taxon>Bacteria</taxon>
        <taxon>Bacillati</taxon>
        <taxon>Bacillota</taxon>
        <taxon>Clostridia</taxon>
        <taxon>Eubacteriales</taxon>
        <taxon>Oscillospiraceae</taxon>
        <taxon>Caproicibacterium</taxon>
    </lineage>
</organism>
<dbReference type="NCBIfam" id="TIGR01420">
    <property type="entry name" value="pilT_fam"/>
    <property type="match status" value="1"/>
</dbReference>
<gene>
    <name evidence="3" type="ORF">H6X83_05800</name>
</gene>
<dbReference type="PANTHER" id="PTHR30486">
    <property type="entry name" value="TWITCHING MOTILITY PROTEIN PILT"/>
    <property type="match status" value="1"/>
</dbReference>
<comment type="similarity">
    <text evidence="1">Belongs to the GSP E family.</text>
</comment>
<reference evidence="3 4" key="1">
    <citation type="submission" date="2020-08" db="EMBL/GenBank/DDBJ databases">
        <authorList>
            <person name="Ren C."/>
            <person name="Gu Y."/>
            <person name="Xu Y."/>
        </authorList>
    </citation>
    <scope>NUCLEOTIDE SEQUENCE [LARGE SCALE GENOMIC DNA]</scope>
    <source>
        <strain evidence="3 4">LBM18003</strain>
    </source>
</reference>
<dbReference type="InterPro" id="IPR001482">
    <property type="entry name" value="T2SS/T4SS_dom"/>
</dbReference>
<name>A0A7G9WKA9_9FIRM</name>
<evidence type="ECO:0000256" key="1">
    <source>
        <dbReference type="ARBA" id="ARBA00006611"/>
    </source>
</evidence>
<proteinExistence type="inferred from homology"/>
<evidence type="ECO:0000313" key="3">
    <source>
        <dbReference type="EMBL" id="QNO19121.1"/>
    </source>
</evidence>
<evidence type="ECO:0000259" key="2">
    <source>
        <dbReference type="PROSITE" id="PS00662"/>
    </source>
</evidence>
<protein>
    <submittedName>
        <fullName evidence="3">Type IV pilus twitching motility protein PilT</fullName>
    </submittedName>
</protein>
<dbReference type="KEGG" id="caml:H6X83_05800"/>
<dbReference type="GO" id="GO:0016887">
    <property type="term" value="F:ATP hydrolysis activity"/>
    <property type="evidence" value="ECO:0007669"/>
    <property type="project" value="InterPro"/>
</dbReference>
<dbReference type="AlphaFoldDB" id="A0A7G9WKA9"/>
<feature type="domain" description="Bacterial type II secretion system protein E" evidence="2">
    <location>
        <begin position="193"/>
        <end position="207"/>
    </location>
</feature>
<dbReference type="InterPro" id="IPR003593">
    <property type="entry name" value="AAA+_ATPase"/>
</dbReference>
<dbReference type="Gene3D" id="3.30.450.90">
    <property type="match status" value="1"/>
</dbReference>
<evidence type="ECO:0000313" key="4">
    <source>
        <dbReference type="Proteomes" id="UP000516046"/>
    </source>
</evidence>
<dbReference type="CDD" id="cd01131">
    <property type="entry name" value="PilT"/>
    <property type="match status" value="1"/>
</dbReference>
<dbReference type="InterPro" id="IPR050921">
    <property type="entry name" value="T4SS_GSP_E_ATPase"/>
</dbReference>
<dbReference type="SMART" id="SM00382">
    <property type="entry name" value="AAA"/>
    <property type="match status" value="1"/>
</dbReference>
<dbReference type="EMBL" id="CP060696">
    <property type="protein sequence ID" value="QNO19121.1"/>
    <property type="molecule type" value="Genomic_DNA"/>
</dbReference>
<dbReference type="InterPro" id="IPR027417">
    <property type="entry name" value="P-loop_NTPase"/>
</dbReference>
<dbReference type="RefSeq" id="WP_212508190.1">
    <property type="nucleotide sequence ID" value="NZ_CP060696.1"/>
</dbReference>